<keyword evidence="1" id="KW-0732">Signal</keyword>
<feature type="chain" id="PRO_5017070494" description="F-box domain-containing protein" evidence="1">
    <location>
        <begin position="29"/>
        <end position="143"/>
    </location>
</feature>
<gene>
    <name evidence="2" type="ORF">BQ4739_LOCUS11039</name>
</gene>
<accession>A0A383W177</accession>
<protein>
    <recommendedName>
        <fullName evidence="4">F-box domain-containing protein</fullName>
    </recommendedName>
</protein>
<evidence type="ECO:0000256" key="1">
    <source>
        <dbReference type="SAM" id="SignalP"/>
    </source>
</evidence>
<name>A0A383W177_TETOB</name>
<reference evidence="2 3" key="1">
    <citation type="submission" date="2016-10" db="EMBL/GenBank/DDBJ databases">
        <authorList>
            <person name="Cai Z."/>
        </authorList>
    </citation>
    <scope>NUCLEOTIDE SEQUENCE [LARGE SCALE GENOMIC DNA]</scope>
</reference>
<sequence length="143" mass="14889">MDKQEYSHLVVQLLQPALLAALLPAAAATAQAGATAVPGASVCTQTVGIQLQQQQQQQQQQQRCGLRLASFSCTAPGGAALLALLPPHSLTELTFGSCFSGPAVAAALARLSSLQRLHLIDCYGCQAAAWRLLLNSHSSHTSS</sequence>
<dbReference type="EMBL" id="FNXT01001016">
    <property type="protein sequence ID" value="SZX70879.1"/>
    <property type="molecule type" value="Genomic_DNA"/>
</dbReference>
<organism evidence="2 3">
    <name type="scientific">Tetradesmus obliquus</name>
    <name type="common">Green alga</name>
    <name type="synonym">Acutodesmus obliquus</name>
    <dbReference type="NCBI Taxonomy" id="3088"/>
    <lineage>
        <taxon>Eukaryota</taxon>
        <taxon>Viridiplantae</taxon>
        <taxon>Chlorophyta</taxon>
        <taxon>core chlorophytes</taxon>
        <taxon>Chlorophyceae</taxon>
        <taxon>CS clade</taxon>
        <taxon>Sphaeropleales</taxon>
        <taxon>Scenedesmaceae</taxon>
        <taxon>Tetradesmus</taxon>
    </lineage>
</organism>
<evidence type="ECO:0008006" key="4">
    <source>
        <dbReference type="Google" id="ProtNLM"/>
    </source>
</evidence>
<dbReference type="Proteomes" id="UP000256970">
    <property type="component" value="Unassembled WGS sequence"/>
</dbReference>
<dbReference type="AlphaFoldDB" id="A0A383W177"/>
<keyword evidence="3" id="KW-1185">Reference proteome</keyword>
<proteinExistence type="predicted"/>
<evidence type="ECO:0000313" key="3">
    <source>
        <dbReference type="Proteomes" id="UP000256970"/>
    </source>
</evidence>
<evidence type="ECO:0000313" key="2">
    <source>
        <dbReference type="EMBL" id="SZX70879.1"/>
    </source>
</evidence>
<feature type="signal peptide" evidence="1">
    <location>
        <begin position="1"/>
        <end position="28"/>
    </location>
</feature>